<keyword evidence="2" id="KW-1185">Reference proteome</keyword>
<accession>A0ABS4W3C2</accession>
<sequence>MTPTTPASDPAAVRGTPEWQAARFDNLAALATLAQTAVEVDGEQLDLFAAAPAAR</sequence>
<gene>
    <name evidence="1" type="ORF">JOF36_006378</name>
</gene>
<reference evidence="1 2" key="1">
    <citation type="submission" date="2021-03" db="EMBL/GenBank/DDBJ databases">
        <title>Sequencing the genomes of 1000 actinobacteria strains.</title>
        <authorList>
            <person name="Klenk H.-P."/>
        </authorList>
    </citation>
    <scope>NUCLEOTIDE SEQUENCE [LARGE SCALE GENOMIC DNA]</scope>
    <source>
        <strain evidence="1 2">DSM 45256</strain>
    </source>
</reference>
<evidence type="ECO:0000313" key="2">
    <source>
        <dbReference type="Proteomes" id="UP001519295"/>
    </source>
</evidence>
<comment type="caution">
    <text evidence="1">The sequence shown here is derived from an EMBL/GenBank/DDBJ whole genome shotgun (WGS) entry which is preliminary data.</text>
</comment>
<dbReference type="EMBL" id="JAGINU010000001">
    <property type="protein sequence ID" value="MBP2370682.1"/>
    <property type="molecule type" value="Genomic_DNA"/>
</dbReference>
<dbReference type="RefSeq" id="WP_210034159.1">
    <property type="nucleotide sequence ID" value="NZ_JAGINU010000001.1"/>
</dbReference>
<proteinExistence type="predicted"/>
<protein>
    <submittedName>
        <fullName evidence="1">Uncharacterized protein</fullName>
    </submittedName>
</protein>
<organism evidence="1 2">
    <name type="scientific">Pseudonocardia parietis</name>
    <dbReference type="NCBI Taxonomy" id="570936"/>
    <lineage>
        <taxon>Bacteria</taxon>
        <taxon>Bacillati</taxon>
        <taxon>Actinomycetota</taxon>
        <taxon>Actinomycetes</taxon>
        <taxon>Pseudonocardiales</taxon>
        <taxon>Pseudonocardiaceae</taxon>
        <taxon>Pseudonocardia</taxon>
    </lineage>
</organism>
<name>A0ABS4W3C2_9PSEU</name>
<dbReference type="Proteomes" id="UP001519295">
    <property type="component" value="Unassembled WGS sequence"/>
</dbReference>
<evidence type="ECO:0000313" key="1">
    <source>
        <dbReference type="EMBL" id="MBP2370682.1"/>
    </source>
</evidence>